<dbReference type="Proteomes" id="UP000183983">
    <property type="component" value="Unassembled WGS sequence"/>
</dbReference>
<protein>
    <submittedName>
        <fullName evidence="1">Uncharacterized protein</fullName>
    </submittedName>
</protein>
<evidence type="ECO:0000313" key="1">
    <source>
        <dbReference type="EMBL" id="SHM51892.1"/>
    </source>
</evidence>
<name>A0A1M7JFU2_9PSED</name>
<dbReference type="AlphaFoldDB" id="A0A1M7JFU2"/>
<proteinExistence type="predicted"/>
<reference evidence="1 2" key="1">
    <citation type="submission" date="2016-11" db="EMBL/GenBank/DDBJ databases">
        <authorList>
            <person name="Jaros S."/>
            <person name="Januszkiewicz K."/>
            <person name="Wedrychowicz H."/>
        </authorList>
    </citation>
    <scope>NUCLEOTIDE SEQUENCE [LARGE SCALE GENOMIC DNA]</scope>
    <source>
        <strain evidence="1 2">LMG 26898</strain>
    </source>
</reference>
<accession>A0A1M7JFU2</accession>
<organism evidence="1 2">
    <name type="scientific">Pseudomonas asturiensis</name>
    <dbReference type="NCBI Taxonomy" id="1190415"/>
    <lineage>
        <taxon>Bacteria</taxon>
        <taxon>Pseudomonadati</taxon>
        <taxon>Pseudomonadota</taxon>
        <taxon>Gammaproteobacteria</taxon>
        <taxon>Pseudomonadales</taxon>
        <taxon>Pseudomonadaceae</taxon>
        <taxon>Pseudomonas</taxon>
    </lineage>
</organism>
<evidence type="ECO:0000313" key="2">
    <source>
        <dbReference type="Proteomes" id="UP000183983"/>
    </source>
</evidence>
<sequence length="133" mass="15092">MKRHVLMGAAQRWGPGPFHVRNAHLFSLFTESWTPHWTMETRSEAFFVLAGYGTPWCHIGKTRHFRTLCTSGASCDLHICRHRAEQASATPVSTVIARYPHTFSDSLRMAEIRYSLARRSGSTCAVLIDERNS</sequence>
<gene>
    <name evidence="1" type="ORF">SAMN05216593_101314</name>
</gene>
<dbReference type="EMBL" id="FRDA01000001">
    <property type="protein sequence ID" value="SHM51892.1"/>
    <property type="molecule type" value="Genomic_DNA"/>
</dbReference>